<evidence type="ECO:0000256" key="4">
    <source>
        <dbReference type="ARBA" id="ARBA00022723"/>
    </source>
</evidence>
<evidence type="ECO:0000256" key="8">
    <source>
        <dbReference type="SAM" id="Phobius"/>
    </source>
</evidence>
<feature type="transmembrane region" description="Helical" evidence="8">
    <location>
        <begin position="17"/>
        <end position="34"/>
    </location>
</feature>
<evidence type="ECO:0000313" key="10">
    <source>
        <dbReference type="Proteomes" id="UP000663850"/>
    </source>
</evidence>
<dbReference type="Pfam" id="PF00067">
    <property type="entry name" value="p450"/>
    <property type="match status" value="1"/>
</dbReference>
<comment type="similarity">
    <text evidence="2">Belongs to the cytochrome P450 family.</text>
</comment>
<dbReference type="EMBL" id="CAJMWZ010002020">
    <property type="protein sequence ID" value="CAE6447409.1"/>
    <property type="molecule type" value="Genomic_DNA"/>
</dbReference>
<dbReference type="GO" id="GO:0004497">
    <property type="term" value="F:monooxygenase activity"/>
    <property type="evidence" value="ECO:0007669"/>
    <property type="project" value="UniProtKB-KW"/>
</dbReference>
<sequence length="193" mass="22268">MVPHTSSSPNMIDREKTFYTVLAVSGLALVRHYWLRSQKRRLRHPPSPKSLPFVGNLFSIPPGLDHLAYMELGKQLNSDIIYLNLLGQPLIILNSAQAASELFERHSASHSDRITPPMVSDPTLLDWSGFMAMLPYSDLWRRQRRRMNEWLNIRAVNQFDGLQQDEARLLLGRLLDVSEGFQLFNKVKHQFCL</sequence>
<dbReference type="SUPFAM" id="SSF48264">
    <property type="entry name" value="Cytochrome P450"/>
    <property type="match status" value="1"/>
</dbReference>
<evidence type="ECO:0000256" key="6">
    <source>
        <dbReference type="ARBA" id="ARBA00023004"/>
    </source>
</evidence>
<keyword evidence="6" id="KW-0408">Iron</keyword>
<name>A0A8H3GFI8_9AGAM</name>
<evidence type="ECO:0000256" key="2">
    <source>
        <dbReference type="ARBA" id="ARBA00010617"/>
    </source>
</evidence>
<keyword evidence="7" id="KW-0503">Monooxygenase</keyword>
<keyword evidence="3" id="KW-0349">Heme</keyword>
<evidence type="ECO:0000256" key="7">
    <source>
        <dbReference type="ARBA" id="ARBA00023033"/>
    </source>
</evidence>
<evidence type="ECO:0000256" key="5">
    <source>
        <dbReference type="ARBA" id="ARBA00023002"/>
    </source>
</evidence>
<keyword evidence="8" id="KW-0472">Membrane</keyword>
<dbReference type="GO" id="GO:0005506">
    <property type="term" value="F:iron ion binding"/>
    <property type="evidence" value="ECO:0007669"/>
    <property type="project" value="InterPro"/>
</dbReference>
<proteinExistence type="inferred from homology"/>
<evidence type="ECO:0000256" key="3">
    <source>
        <dbReference type="ARBA" id="ARBA00022617"/>
    </source>
</evidence>
<protein>
    <recommendedName>
        <fullName evidence="11">O-methylsterigmatocystin oxidoreductase</fullName>
    </recommendedName>
</protein>
<keyword evidence="5" id="KW-0560">Oxidoreductase</keyword>
<dbReference type="GO" id="GO:0016705">
    <property type="term" value="F:oxidoreductase activity, acting on paired donors, with incorporation or reduction of molecular oxygen"/>
    <property type="evidence" value="ECO:0007669"/>
    <property type="project" value="InterPro"/>
</dbReference>
<organism evidence="9 10">
    <name type="scientific">Rhizoctonia solani</name>
    <dbReference type="NCBI Taxonomy" id="456999"/>
    <lineage>
        <taxon>Eukaryota</taxon>
        <taxon>Fungi</taxon>
        <taxon>Dikarya</taxon>
        <taxon>Basidiomycota</taxon>
        <taxon>Agaricomycotina</taxon>
        <taxon>Agaricomycetes</taxon>
        <taxon>Cantharellales</taxon>
        <taxon>Ceratobasidiaceae</taxon>
        <taxon>Rhizoctonia</taxon>
    </lineage>
</organism>
<dbReference type="PANTHER" id="PTHR46300">
    <property type="entry name" value="P450, PUTATIVE (EUROFUNG)-RELATED-RELATED"/>
    <property type="match status" value="1"/>
</dbReference>
<dbReference type="InterPro" id="IPR001128">
    <property type="entry name" value="Cyt_P450"/>
</dbReference>
<dbReference type="InterPro" id="IPR050364">
    <property type="entry name" value="Cytochrome_P450_fung"/>
</dbReference>
<keyword evidence="8" id="KW-0812">Transmembrane</keyword>
<dbReference type="Gene3D" id="1.10.630.10">
    <property type="entry name" value="Cytochrome P450"/>
    <property type="match status" value="1"/>
</dbReference>
<gene>
    <name evidence="9" type="ORF">RDB_LOCUS37335</name>
</gene>
<accession>A0A8H3GFI8</accession>
<dbReference type="InterPro" id="IPR036396">
    <property type="entry name" value="Cyt_P450_sf"/>
</dbReference>
<keyword evidence="8" id="KW-1133">Transmembrane helix</keyword>
<dbReference type="Proteomes" id="UP000663850">
    <property type="component" value="Unassembled WGS sequence"/>
</dbReference>
<reference evidence="9" key="1">
    <citation type="submission" date="2021-01" db="EMBL/GenBank/DDBJ databases">
        <authorList>
            <person name="Kaushik A."/>
        </authorList>
    </citation>
    <scope>NUCLEOTIDE SEQUENCE</scope>
    <source>
        <strain evidence="9">Type strain: AG8-Rh-89/</strain>
    </source>
</reference>
<evidence type="ECO:0000256" key="1">
    <source>
        <dbReference type="ARBA" id="ARBA00001971"/>
    </source>
</evidence>
<dbReference type="GO" id="GO:0020037">
    <property type="term" value="F:heme binding"/>
    <property type="evidence" value="ECO:0007669"/>
    <property type="project" value="InterPro"/>
</dbReference>
<evidence type="ECO:0008006" key="11">
    <source>
        <dbReference type="Google" id="ProtNLM"/>
    </source>
</evidence>
<comment type="cofactor">
    <cofactor evidence="1">
        <name>heme</name>
        <dbReference type="ChEBI" id="CHEBI:30413"/>
    </cofactor>
</comment>
<evidence type="ECO:0000313" key="9">
    <source>
        <dbReference type="EMBL" id="CAE6447409.1"/>
    </source>
</evidence>
<comment type="caution">
    <text evidence="9">The sequence shown here is derived from an EMBL/GenBank/DDBJ whole genome shotgun (WGS) entry which is preliminary data.</text>
</comment>
<keyword evidence="4" id="KW-0479">Metal-binding</keyword>
<dbReference type="AlphaFoldDB" id="A0A8H3GFI8"/>